<sequence length="207" mass="22896">MLSRIYLDGITTSGGPLLGLHIRTWASLALGLPMAFGGMGSMRFSTLGWSWCTRPTSLALQPRGRQGSTAMSTLILHLMLWSRIFSLDVVLSATSHVVKLWSLLMLVSKGVLDSLTGTAQGVLYRSTMGEFSSMTVGQWSMVADRSYTTMFSRLMRDLLQAMLWMQPMAVQVKVRVRSSQVSRPGLTGNRAAVWDSTRISTMRPCIR</sequence>
<comment type="caution">
    <text evidence="1">The sequence shown here is derived from an EMBL/GenBank/DDBJ whole genome shotgun (WGS) entry which is preliminary data.</text>
</comment>
<dbReference type="AlphaFoldDB" id="A0A7J5XD17"/>
<accession>A0A7J5XD17</accession>
<organism evidence="1 2">
    <name type="scientific">Dissostichus mawsoni</name>
    <name type="common">Antarctic cod</name>
    <dbReference type="NCBI Taxonomy" id="36200"/>
    <lineage>
        <taxon>Eukaryota</taxon>
        <taxon>Metazoa</taxon>
        <taxon>Chordata</taxon>
        <taxon>Craniata</taxon>
        <taxon>Vertebrata</taxon>
        <taxon>Euteleostomi</taxon>
        <taxon>Actinopterygii</taxon>
        <taxon>Neopterygii</taxon>
        <taxon>Teleostei</taxon>
        <taxon>Neoteleostei</taxon>
        <taxon>Acanthomorphata</taxon>
        <taxon>Eupercaria</taxon>
        <taxon>Perciformes</taxon>
        <taxon>Notothenioidei</taxon>
        <taxon>Nototheniidae</taxon>
        <taxon>Dissostichus</taxon>
    </lineage>
</organism>
<dbReference type="EMBL" id="JAAKFY010000025">
    <property type="protein sequence ID" value="KAF3834932.1"/>
    <property type="molecule type" value="Genomic_DNA"/>
</dbReference>
<protein>
    <submittedName>
        <fullName evidence="1">Uncharacterized protein</fullName>
    </submittedName>
</protein>
<dbReference type="Proteomes" id="UP000518266">
    <property type="component" value="Unassembled WGS sequence"/>
</dbReference>
<reference evidence="1 2" key="1">
    <citation type="submission" date="2020-03" db="EMBL/GenBank/DDBJ databases">
        <title>Dissostichus mawsoni Genome sequencing and assembly.</title>
        <authorList>
            <person name="Park H."/>
        </authorList>
    </citation>
    <scope>NUCLEOTIDE SEQUENCE [LARGE SCALE GENOMIC DNA]</scope>
    <source>
        <strain evidence="1">DM0001</strain>
        <tissue evidence="1">Muscle</tissue>
    </source>
</reference>
<gene>
    <name evidence="1" type="ORF">F7725_027490</name>
</gene>
<proteinExistence type="predicted"/>
<name>A0A7J5XD17_DISMA</name>
<keyword evidence="2" id="KW-1185">Reference proteome</keyword>
<evidence type="ECO:0000313" key="1">
    <source>
        <dbReference type="EMBL" id="KAF3834932.1"/>
    </source>
</evidence>
<evidence type="ECO:0000313" key="2">
    <source>
        <dbReference type="Proteomes" id="UP000518266"/>
    </source>
</evidence>